<keyword evidence="7" id="KW-1133">Transmembrane helix</keyword>
<dbReference type="OrthoDB" id="2190159at2759"/>
<comment type="subunit">
    <text evidence="3">Interacts with ERF2.</text>
</comment>
<dbReference type="GO" id="GO:0005789">
    <property type="term" value="C:endoplasmic reticulum membrane"/>
    <property type="evidence" value="ECO:0007669"/>
    <property type="project" value="UniProtKB-SubCell"/>
</dbReference>
<sequence>MNEVTNICLSSCRKVFVERNYKNGIYKTCFTEQMPEQLHSCVSYEDWIKTIRTINNLFEELEKTSRKSFIITIITILTCTIGSILGNIDTKKRKKNILDFIHRQNEEIFHPAGFHIDNPFEYGLRMIQISILSTGKIIDRIKSHNND</sequence>
<organism evidence="9">
    <name type="scientific">Strongyloides ratti</name>
    <name type="common">Parasitic roundworm</name>
    <dbReference type="NCBI Taxonomy" id="34506"/>
    <lineage>
        <taxon>Eukaryota</taxon>
        <taxon>Metazoa</taxon>
        <taxon>Ecdysozoa</taxon>
        <taxon>Nematoda</taxon>
        <taxon>Chromadorea</taxon>
        <taxon>Rhabditida</taxon>
        <taxon>Tylenchina</taxon>
        <taxon>Panagrolaimomorpha</taxon>
        <taxon>Strongyloidoidea</taxon>
        <taxon>Strongyloididae</taxon>
        <taxon>Strongyloides</taxon>
    </lineage>
</organism>
<keyword evidence="5" id="KW-0256">Endoplasmic reticulum</keyword>
<keyword evidence="6 7" id="KW-0472">Membrane</keyword>
<dbReference type="STRING" id="34506.A0A090LMQ1"/>
<keyword evidence="7" id="KW-0812">Transmembrane</keyword>
<dbReference type="Pfam" id="PF10256">
    <property type="entry name" value="Erf4"/>
    <property type="match status" value="1"/>
</dbReference>
<dbReference type="InterPro" id="IPR051371">
    <property type="entry name" value="Ras_palmitoyltransferase"/>
</dbReference>
<gene>
    <name evidence="9 11 12" type="ORF">SRAE_X000034800</name>
</gene>
<dbReference type="PANTHER" id="PTHR13254">
    <property type="entry name" value="GOLGI AUTOANTIGEN, GOLGIN SUBFAMILY A, 7"/>
    <property type="match status" value="1"/>
</dbReference>
<dbReference type="Proteomes" id="UP000035682">
    <property type="component" value="Unplaced"/>
</dbReference>
<feature type="transmembrane region" description="Helical" evidence="7">
    <location>
        <begin position="69"/>
        <end position="88"/>
    </location>
</feature>
<protein>
    <recommendedName>
        <fullName evidence="4">Ras modification protein ERF4</fullName>
    </recommendedName>
</protein>
<dbReference type="WormBase" id="SRAE_X000034800">
    <property type="protein sequence ID" value="SRP10046"/>
    <property type="gene ID" value="WBGene00265907"/>
</dbReference>
<evidence type="ECO:0000256" key="2">
    <source>
        <dbReference type="ARBA" id="ARBA00007732"/>
    </source>
</evidence>
<dbReference type="PANTHER" id="PTHR13254:SF0">
    <property type="entry name" value="GOLGIN SUBFAMILY A MEMBER 7_ERF4 DOMAIN-CONTAINING PROTEIN"/>
    <property type="match status" value="1"/>
</dbReference>
<dbReference type="CTD" id="36383401"/>
<evidence type="ECO:0000256" key="4">
    <source>
        <dbReference type="ARBA" id="ARBA00018463"/>
    </source>
</evidence>
<evidence type="ECO:0000256" key="3">
    <source>
        <dbReference type="ARBA" id="ARBA00011396"/>
    </source>
</evidence>
<dbReference type="RefSeq" id="XP_024510217.1">
    <property type="nucleotide sequence ID" value="XM_024644682.1"/>
</dbReference>
<dbReference type="InterPro" id="IPR019383">
    <property type="entry name" value="Golgin_A_7/ERF4"/>
</dbReference>
<dbReference type="EMBL" id="LN609530">
    <property type="protein sequence ID" value="CEF71021.1"/>
    <property type="molecule type" value="Genomic_DNA"/>
</dbReference>
<dbReference type="GeneID" id="36383401"/>
<evidence type="ECO:0000313" key="11">
    <source>
        <dbReference type="WBParaSite" id="SRAE_X000034800.1"/>
    </source>
</evidence>
<evidence type="ECO:0000313" key="10">
    <source>
        <dbReference type="Proteomes" id="UP000035682"/>
    </source>
</evidence>
<dbReference type="GO" id="GO:0006612">
    <property type="term" value="P:protein targeting to membrane"/>
    <property type="evidence" value="ECO:0007669"/>
    <property type="project" value="TreeGrafter"/>
</dbReference>
<reference evidence="11" key="2">
    <citation type="submission" date="2020-12" db="UniProtKB">
        <authorList>
            <consortium name="WormBaseParasite"/>
        </authorList>
    </citation>
    <scope>IDENTIFICATION</scope>
</reference>
<evidence type="ECO:0000313" key="12">
    <source>
        <dbReference type="WormBase" id="SRAE_X000034800"/>
    </source>
</evidence>
<comment type="subcellular location">
    <subcellularLocation>
        <location evidence="1">Endoplasmic reticulum membrane</location>
        <topology evidence="1">Peripheral membrane protein</topology>
    </subcellularLocation>
</comment>
<evidence type="ECO:0000256" key="5">
    <source>
        <dbReference type="ARBA" id="ARBA00022824"/>
    </source>
</evidence>
<evidence type="ECO:0000256" key="7">
    <source>
        <dbReference type="SAM" id="Phobius"/>
    </source>
</evidence>
<feature type="domain" description="Golgin subfamily A member 7/ERF4" evidence="8">
    <location>
        <begin position="15"/>
        <end position="127"/>
    </location>
</feature>
<dbReference type="GO" id="GO:0002178">
    <property type="term" value="C:palmitoyltransferase complex"/>
    <property type="evidence" value="ECO:0007669"/>
    <property type="project" value="TreeGrafter"/>
</dbReference>
<dbReference type="AlphaFoldDB" id="A0A090LMQ1"/>
<evidence type="ECO:0000256" key="6">
    <source>
        <dbReference type="ARBA" id="ARBA00023136"/>
    </source>
</evidence>
<name>A0A090LMQ1_STRRB</name>
<keyword evidence="10" id="KW-1185">Reference proteome</keyword>
<reference evidence="9 10" key="1">
    <citation type="submission" date="2014-09" db="EMBL/GenBank/DDBJ databases">
        <authorList>
            <person name="Martin A.A."/>
        </authorList>
    </citation>
    <scope>NUCLEOTIDE SEQUENCE</scope>
    <source>
        <strain evidence="10">ED321</strain>
        <strain evidence="9">ED321 Heterogonic</strain>
    </source>
</reference>
<evidence type="ECO:0000313" key="9">
    <source>
        <dbReference type="EMBL" id="CEF71021.1"/>
    </source>
</evidence>
<proteinExistence type="inferred from homology"/>
<dbReference type="WBParaSite" id="SRAE_X000034800.1">
    <property type="protein sequence ID" value="SRAE_X000034800.1"/>
    <property type="gene ID" value="WBGene00265907"/>
</dbReference>
<dbReference type="OMA" id="CMETHHE"/>
<evidence type="ECO:0000256" key="1">
    <source>
        <dbReference type="ARBA" id="ARBA00004406"/>
    </source>
</evidence>
<comment type="similarity">
    <text evidence="2">Belongs to the ERF4 family.</text>
</comment>
<evidence type="ECO:0000259" key="8">
    <source>
        <dbReference type="Pfam" id="PF10256"/>
    </source>
</evidence>
<accession>A0A090LMQ1</accession>